<evidence type="ECO:0000313" key="3">
    <source>
        <dbReference type="Proteomes" id="UP001371456"/>
    </source>
</evidence>
<evidence type="ECO:0000313" key="2">
    <source>
        <dbReference type="EMBL" id="KAK6774965.1"/>
    </source>
</evidence>
<comment type="caution">
    <text evidence="2">The sequence shown here is derived from an EMBL/GenBank/DDBJ whole genome shotgun (WGS) entry which is preliminary data.</text>
</comment>
<dbReference type="Proteomes" id="UP001371456">
    <property type="component" value="Unassembled WGS sequence"/>
</dbReference>
<keyword evidence="1" id="KW-0812">Transmembrane</keyword>
<accession>A0AAN8ST00</accession>
<organism evidence="2 3">
    <name type="scientific">Solanum bulbocastanum</name>
    <name type="common">Wild potato</name>
    <dbReference type="NCBI Taxonomy" id="147425"/>
    <lineage>
        <taxon>Eukaryota</taxon>
        <taxon>Viridiplantae</taxon>
        <taxon>Streptophyta</taxon>
        <taxon>Embryophyta</taxon>
        <taxon>Tracheophyta</taxon>
        <taxon>Spermatophyta</taxon>
        <taxon>Magnoliopsida</taxon>
        <taxon>eudicotyledons</taxon>
        <taxon>Gunneridae</taxon>
        <taxon>Pentapetalae</taxon>
        <taxon>asterids</taxon>
        <taxon>lamiids</taxon>
        <taxon>Solanales</taxon>
        <taxon>Solanaceae</taxon>
        <taxon>Solanoideae</taxon>
        <taxon>Solaneae</taxon>
        <taxon>Solanum</taxon>
    </lineage>
</organism>
<keyword evidence="1" id="KW-0472">Membrane</keyword>
<dbReference type="AlphaFoldDB" id="A0AAN8ST00"/>
<sequence length="131" mass="14873">MNKSRVYIGEIVGFKSKWRRVELELDSFFHLKILPRDGEKLFFARDFNGNPMKSGRKIEVGGWLAGRSGRSLLFVCNCQRLWALLTLLFSGVVHVLMLILLRRRTIGCRGEEKTKGSAGFLCSCIVLGFFG</sequence>
<keyword evidence="1" id="KW-1133">Transmembrane helix</keyword>
<keyword evidence="3" id="KW-1185">Reference proteome</keyword>
<gene>
    <name evidence="2" type="ORF">RDI58_025966</name>
</gene>
<evidence type="ECO:0000256" key="1">
    <source>
        <dbReference type="SAM" id="Phobius"/>
    </source>
</evidence>
<reference evidence="2 3" key="1">
    <citation type="submission" date="2024-02" db="EMBL/GenBank/DDBJ databases">
        <title>de novo genome assembly of Solanum bulbocastanum strain 11H21.</title>
        <authorList>
            <person name="Hosaka A.J."/>
        </authorList>
    </citation>
    <scope>NUCLEOTIDE SEQUENCE [LARGE SCALE GENOMIC DNA]</scope>
    <source>
        <tissue evidence="2">Young leaves</tissue>
    </source>
</reference>
<feature type="transmembrane region" description="Helical" evidence="1">
    <location>
        <begin position="81"/>
        <end position="101"/>
    </location>
</feature>
<name>A0AAN8ST00_SOLBU</name>
<protein>
    <submittedName>
        <fullName evidence="2">Uncharacterized protein</fullName>
    </submittedName>
</protein>
<proteinExistence type="predicted"/>
<dbReference type="EMBL" id="JBANQN010000011">
    <property type="protein sequence ID" value="KAK6774965.1"/>
    <property type="molecule type" value="Genomic_DNA"/>
</dbReference>